<dbReference type="EMBL" id="JADGJD010000874">
    <property type="protein sequence ID" value="KAJ3047942.1"/>
    <property type="molecule type" value="Genomic_DNA"/>
</dbReference>
<dbReference type="PANTHER" id="PTHR25462:SF229">
    <property type="entry name" value="TRANSCRIPTION INTERMEDIARY FACTOR 1-BETA"/>
    <property type="match status" value="1"/>
</dbReference>
<dbReference type="InterPro" id="IPR000315">
    <property type="entry name" value="Znf_B-box"/>
</dbReference>
<feature type="domain" description="B box-type" evidence="5">
    <location>
        <begin position="202"/>
        <end position="248"/>
    </location>
</feature>
<protein>
    <recommendedName>
        <fullName evidence="5">B box-type domain-containing protein</fullName>
    </recommendedName>
</protein>
<dbReference type="Pfam" id="PF00643">
    <property type="entry name" value="zf-B_box"/>
    <property type="match status" value="2"/>
</dbReference>
<dbReference type="GO" id="GO:0008270">
    <property type="term" value="F:zinc ion binding"/>
    <property type="evidence" value="ECO:0007669"/>
    <property type="project" value="UniProtKB-KW"/>
</dbReference>
<accession>A0AAD5X258</accession>
<dbReference type="AlphaFoldDB" id="A0AAD5X258"/>
<keyword evidence="1" id="KW-0479">Metal-binding</keyword>
<proteinExistence type="predicted"/>
<evidence type="ECO:0000259" key="5">
    <source>
        <dbReference type="PROSITE" id="PS50119"/>
    </source>
</evidence>
<dbReference type="Proteomes" id="UP001212841">
    <property type="component" value="Unassembled WGS sequence"/>
</dbReference>
<gene>
    <name evidence="6" type="ORF">HK097_011026</name>
</gene>
<dbReference type="Gene3D" id="3.30.160.60">
    <property type="entry name" value="Classic Zinc Finger"/>
    <property type="match status" value="1"/>
</dbReference>
<dbReference type="PANTHER" id="PTHR25462">
    <property type="entry name" value="BONUS, ISOFORM C-RELATED"/>
    <property type="match status" value="1"/>
</dbReference>
<name>A0AAD5X258_9FUNG</name>
<dbReference type="Gene3D" id="3.90.228.10">
    <property type="match status" value="1"/>
</dbReference>
<evidence type="ECO:0000313" key="6">
    <source>
        <dbReference type="EMBL" id="KAJ3047942.1"/>
    </source>
</evidence>
<dbReference type="SUPFAM" id="SSF57845">
    <property type="entry name" value="B-box zinc-binding domain"/>
    <property type="match status" value="1"/>
</dbReference>
<evidence type="ECO:0000313" key="7">
    <source>
        <dbReference type="Proteomes" id="UP001212841"/>
    </source>
</evidence>
<evidence type="ECO:0000256" key="3">
    <source>
        <dbReference type="PROSITE-ProRule" id="PRU00024"/>
    </source>
</evidence>
<dbReference type="CDD" id="cd19756">
    <property type="entry name" value="Bbox2"/>
    <property type="match status" value="1"/>
</dbReference>
<dbReference type="InterPro" id="IPR049808">
    <property type="entry name" value="CONSTANS-like_Bbox1"/>
</dbReference>
<comment type="caution">
    <text evidence="6">The sequence shown here is derived from an EMBL/GenBank/DDBJ whole genome shotgun (WGS) entry which is preliminary data.</text>
</comment>
<keyword evidence="3" id="KW-0863">Zinc-finger</keyword>
<feature type="domain" description="B box-type" evidence="5">
    <location>
        <begin position="258"/>
        <end position="300"/>
    </location>
</feature>
<feature type="compositionally biased region" description="Gly residues" evidence="4">
    <location>
        <begin position="480"/>
        <end position="489"/>
    </location>
</feature>
<feature type="region of interest" description="Disordered" evidence="4">
    <location>
        <begin position="449"/>
        <end position="506"/>
    </location>
</feature>
<organism evidence="6 7">
    <name type="scientific">Rhizophlyctis rosea</name>
    <dbReference type="NCBI Taxonomy" id="64517"/>
    <lineage>
        <taxon>Eukaryota</taxon>
        <taxon>Fungi</taxon>
        <taxon>Fungi incertae sedis</taxon>
        <taxon>Chytridiomycota</taxon>
        <taxon>Chytridiomycota incertae sedis</taxon>
        <taxon>Chytridiomycetes</taxon>
        <taxon>Rhizophlyctidales</taxon>
        <taxon>Rhizophlyctidaceae</taxon>
        <taxon>Rhizophlyctis</taxon>
    </lineage>
</organism>
<dbReference type="GO" id="GO:0006513">
    <property type="term" value="P:protein monoubiquitination"/>
    <property type="evidence" value="ECO:0007669"/>
    <property type="project" value="TreeGrafter"/>
</dbReference>
<keyword evidence="2" id="KW-0862">Zinc</keyword>
<dbReference type="InterPro" id="IPR047153">
    <property type="entry name" value="TRIM45/56/19-like"/>
</dbReference>
<feature type="region of interest" description="Disordered" evidence="4">
    <location>
        <begin position="522"/>
        <end position="545"/>
    </location>
</feature>
<dbReference type="SMART" id="SM00336">
    <property type="entry name" value="BBOX"/>
    <property type="match status" value="2"/>
</dbReference>
<dbReference type="PROSITE" id="PS50119">
    <property type="entry name" value="ZF_BBOX"/>
    <property type="match status" value="2"/>
</dbReference>
<evidence type="ECO:0000256" key="1">
    <source>
        <dbReference type="ARBA" id="ARBA00022723"/>
    </source>
</evidence>
<dbReference type="CDD" id="cd19821">
    <property type="entry name" value="Bbox1_BBX-like"/>
    <property type="match status" value="1"/>
</dbReference>
<keyword evidence="7" id="KW-1185">Reference proteome</keyword>
<sequence length="545" mass="60937">MTDKAGGKTQLSPSTPEFAYLEYGLQLALRAGTARIVAAYALSNPHLTLQFEKRSKDILMLPSWIDATELTGANTEEDVIKRGFQFTSPQTGMKFCVGRFKMSGGSPARSKDGKPLRQIRKVLMCRIAVGRAYVCDEAEAEGTALPEGYDSFYLKVDSTVGRDSKAAVEDYHHEYYIKGSNQVLPMYMVHYDYDPVKERRSREKPKCENCEEEPATLFCSADAANLCNKCDGQLHMSKLASRHVRTGIGKGSDVFGHCRHHPDKQIEFFCSQCHIPVCVFCKMVGNHANGEAAKHQLVSVGEAYSTVLQEATTTDPILQQRRTEILSHITSLTSRSTAVEKMGQQLESDLSSIYQKALSDLRTIISIKQRTLEGDRLELLRHLGEINRLEEFLKYQKDGDATGFLFNWSRHVVYRSELRDFGGWKRGIDVELDARITGTVNVVIDTDRPTVQSSQSHGHHHHHTSPGKTMKSPTHNSGSPVGGLAGTIGIGLPKRLPTTQDRRVHRRTSDFFAETLGTFDEMSINQQHSTDDGYSEMSIPYHDDD</sequence>
<dbReference type="GO" id="GO:0061630">
    <property type="term" value="F:ubiquitin protein ligase activity"/>
    <property type="evidence" value="ECO:0007669"/>
    <property type="project" value="TreeGrafter"/>
</dbReference>
<reference evidence="6" key="1">
    <citation type="submission" date="2020-05" db="EMBL/GenBank/DDBJ databases">
        <title>Phylogenomic resolution of chytrid fungi.</title>
        <authorList>
            <person name="Stajich J.E."/>
            <person name="Amses K."/>
            <person name="Simmons R."/>
            <person name="Seto K."/>
            <person name="Myers J."/>
            <person name="Bonds A."/>
            <person name="Quandt C.A."/>
            <person name="Barry K."/>
            <person name="Liu P."/>
            <person name="Grigoriev I."/>
            <person name="Longcore J.E."/>
            <person name="James T.Y."/>
        </authorList>
    </citation>
    <scope>NUCLEOTIDE SEQUENCE</scope>
    <source>
        <strain evidence="6">JEL0318</strain>
    </source>
</reference>
<evidence type="ECO:0000256" key="2">
    <source>
        <dbReference type="ARBA" id="ARBA00022833"/>
    </source>
</evidence>
<evidence type="ECO:0000256" key="4">
    <source>
        <dbReference type="SAM" id="MobiDB-lite"/>
    </source>
</evidence>